<dbReference type="SUPFAM" id="SSF52540">
    <property type="entry name" value="P-loop containing nucleoside triphosphate hydrolases"/>
    <property type="match status" value="1"/>
</dbReference>
<evidence type="ECO:0000256" key="3">
    <source>
        <dbReference type="ARBA" id="ARBA00049244"/>
    </source>
</evidence>
<dbReference type="PANTHER" id="PTHR11669:SF8">
    <property type="entry name" value="DNA POLYMERASE III SUBUNIT DELTA"/>
    <property type="match status" value="1"/>
</dbReference>
<sequence length="342" mass="38922">MTLENSKKSVVTPWLTPVFKQLINTFQAGRFAHALLFTGCAGIGKFELGKHLAKYLLCSNKQAASCGHCHSCQLFEAQNHLDFHLLQNETNKSIGIEQVRNLIAKLNERPHLGDNKVVIIKNANLLTTAAANALLKTLEEPQGNSYLILLTRSHHQLMPTLLSRVQHTHLHTPEDTELFAWLALQGFNIQDIGLLRLYQNSPFALLSHLQSVRAETGDDERRECVEGLFYLLSHPETLFTFSVFLAEQAEQRLLLLFYLLHDLHKLKLAECIAGNEIQLESDAVYGFAYPQLQIWKNRISLKSLRFLCDELLQTRNLLVEHSALKKELLINALLIKIKNEFK</sequence>
<keyword evidence="4" id="KW-0808">Transferase</keyword>
<dbReference type="STRING" id="357804.Ping_1095"/>
<accession>A1STW9</accession>
<evidence type="ECO:0000256" key="1">
    <source>
        <dbReference type="ARBA" id="ARBA00012417"/>
    </source>
</evidence>
<dbReference type="InterPro" id="IPR050238">
    <property type="entry name" value="DNA_Rep/Repair_Clamp_Loader"/>
</dbReference>
<dbReference type="Proteomes" id="UP000000639">
    <property type="component" value="Chromosome"/>
</dbReference>
<keyword evidence="2" id="KW-0239">DNA-directed DNA polymerase</keyword>
<dbReference type="RefSeq" id="WP_011769497.1">
    <property type="nucleotide sequence ID" value="NC_008709.1"/>
</dbReference>
<dbReference type="InterPro" id="IPR004622">
    <property type="entry name" value="DNA_pol_HolB"/>
</dbReference>
<dbReference type="EC" id="2.7.7.7" evidence="1"/>
<dbReference type="GO" id="GO:0006261">
    <property type="term" value="P:DNA-templated DNA replication"/>
    <property type="evidence" value="ECO:0007669"/>
    <property type="project" value="TreeGrafter"/>
</dbReference>
<dbReference type="EMBL" id="CP000510">
    <property type="protein sequence ID" value="ABM02934.1"/>
    <property type="molecule type" value="Genomic_DNA"/>
</dbReference>
<dbReference type="GO" id="GO:0003887">
    <property type="term" value="F:DNA-directed DNA polymerase activity"/>
    <property type="evidence" value="ECO:0007669"/>
    <property type="project" value="UniProtKB-KW"/>
</dbReference>
<dbReference type="HOGENOM" id="CLU_006229_4_3_6"/>
<keyword evidence="5" id="KW-1185">Reference proteome</keyword>
<name>A1STW9_PSYIN</name>
<dbReference type="PANTHER" id="PTHR11669">
    <property type="entry name" value="REPLICATION FACTOR C / DNA POLYMERASE III GAMMA-TAU SUBUNIT"/>
    <property type="match status" value="1"/>
</dbReference>
<dbReference type="eggNOG" id="COG0470">
    <property type="taxonomic scope" value="Bacteria"/>
</dbReference>
<dbReference type="NCBIfam" id="TIGR00678">
    <property type="entry name" value="holB"/>
    <property type="match status" value="1"/>
</dbReference>
<dbReference type="Gene3D" id="3.40.50.300">
    <property type="entry name" value="P-loop containing nucleotide triphosphate hydrolases"/>
    <property type="match status" value="1"/>
</dbReference>
<organism evidence="4 5">
    <name type="scientific">Psychromonas ingrahamii (strain DSM 17664 / CCUG 51855 / 37)</name>
    <dbReference type="NCBI Taxonomy" id="357804"/>
    <lineage>
        <taxon>Bacteria</taxon>
        <taxon>Pseudomonadati</taxon>
        <taxon>Pseudomonadota</taxon>
        <taxon>Gammaproteobacteria</taxon>
        <taxon>Alteromonadales</taxon>
        <taxon>Psychromonadaceae</taxon>
        <taxon>Psychromonas</taxon>
    </lineage>
</organism>
<keyword evidence="4" id="KW-0548">Nucleotidyltransferase</keyword>
<evidence type="ECO:0000313" key="4">
    <source>
        <dbReference type="EMBL" id="ABM02934.1"/>
    </source>
</evidence>
<dbReference type="GO" id="GO:0008408">
    <property type="term" value="F:3'-5' exonuclease activity"/>
    <property type="evidence" value="ECO:0007669"/>
    <property type="project" value="InterPro"/>
</dbReference>
<evidence type="ECO:0000256" key="2">
    <source>
        <dbReference type="ARBA" id="ARBA00022932"/>
    </source>
</evidence>
<dbReference type="OrthoDB" id="9811073at2"/>
<protein>
    <recommendedName>
        <fullName evidence="1">DNA-directed DNA polymerase</fullName>
        <ecNumber evidence="1">2.7.7.7</ecNumber>
    </recommendedName>
</protein>
<dbReference type="AlphaFoldDB" id="A1STW9"/>
<gene>
    <name evidence="4" type="ordered locus">Ping_1095</name>
</gene>
<dbReference type="Gene3D" id="1.20.272.10">
    <property type="match status" value="1"/>
</dbReference>
<dbReference type="Pfam" id="PF13177">
    <property type="entry name" value="DNA_pol3_delta2"/>
    <property type="match status" value="1"/>
</dbReference>
<comment type="catalytic activity">
    <reaction evidence="3">
        <text>DNA(n) + a 2'-deoxyribonucleoside 5'-triphosphate = DNA(n+1) + diphosphate</text>
        <dbReference type="Rhea" id="RHEA:22508"/>
        <dbReference type="Rhea" id="RHEA-COMP:17339"/>
        <dbReference type="Rhea" id="RHEA-COMP:17340"/>
        <dbReference type="ChEBI" id="CHEBI:33019"/>
        <dbReference type="ChEBI" id="CHEBI:61560"/>
        <dbReference type="ChEBI" id="CHEBI:173112"/>
        <dbReference type="EC" id="2.7.7.7"/>
    </reaction>
</comment>
<reference evidence="4 5" key="1">
    <citation type="submission" date="2007-01" db="EMBL/GenBank/DDBJ databases">
        <title>Complete sequence of Psychromonas ingrahamii 37.</title>
        <authorList>
            <consortium name="US DOE Joint Genome Institute"/>
            <person name="Copeland A."/>
            <person name="Lucas S."/>
            <person name="Lapidus A."/>
            <person name="Barry K."/>
            <person name="Detter J.C."/>
            <person name="Glavina del Rio T."/>
            <person name="Hammon N."/>
            <person name="Israni S."/>
            <person name="Dalin E."/>
            <person name="Tice H."/>
            <person name="Pitluck S."/>
            <person name="Thompson L.S."/>
            <person name="Brettin T."/>
            <person name="Bruce D."/>
            <person name="Han C."/>
            <person name="Tapia R."/>
            <person name="Schmutz J."/>
            <person name="Larimer F."/>
            <person name="Land M."/>
            <person name="Hauser L."/>
            <person name="Kyrpides N."/>
            <person name="Ivanova N."/>
            <person name="Staley J."/>
            <person name="Richardson P."/>
        </authorList>
    </citation>
    <scope>NUCLEOTIDE SEQUENCE [LARGE SCALE GENOMIC DNA]</scope>
    <source>
        <strain evidence="4 5">37</strain>
    </source>
</reference>
<dbReference type="KEGG" id="pin:Ping_1095"/>
<evidence type="ECO:0000313" key="5">
    <source>
        <dbReference type="Proteomes" id="UP000000639"/>
    </source>
</evidence>
<proteinExistence type="predicted"/>
<dbReference type="InterPro" id="IPR027417">
    <property type="entry name" value="P-loop_NTPase"/>
</dbReference>